<keyword evidence="2" id="KW-1185">Reference proteome</keyword>
<proteinExistence type="predicted"/>
<organism evidence="1 2">
    <name type="scientific">Amycolatopsis alkalitolerans</name>
    <dbReference type="NCBI Taxonomy" id="2547244"/>
    <lineage>
        <taxon>Bacteria</taxon>
        <taxon>Bacillati</taxon>
        <taxon>Actinomycetota</taxon>
        <taxon>Actinomycetes</taxon>
        <taxon>Pseudonocardiales</taxon>
        <taxon>Pseudonocardiaceae</taxon>
        <taxon>Amycolatopsis</taxon>
    </lineage>
</organism>
<comment type="caution">
    <text evidence="1">The sequence shown here is derived from an EMBL/GenBank/DDBJ whole genome shotgun (WGS) entry which is preliminary data.</text>
</comment>
<dbReference type="InterPro" id="IPR012349">
    <property type="entry name" value="Split_barrel_FMN-bd"/>
</dbReference>
<dbReference type="SUPFAM" id="SSF50475">
    <property type="entry name" value="FMN-binding split barrel"/>
    <property type="match status" value="1"/>
</dbReference>
<dbReference type="InterPro" id="IPR024747">
    <property type="entry name" value="Pyridox_Oxase-rel"/>
</dbReference>
<dbReference type="Proteomes" id="UP000305546">
    <property type="component" value="Unassembled WGS sequence"/>
</dbReference>
<dbReference type="OrthoDB" id="3212118at2"/>
<gene>
    <name evidence="1" type="ORF">FG385_32100</name>
</gene>
<dbReference type="EMBL" id="VDFW01000049">
    <property type="protein sequence ID" value="TNC19632.1"/>
    <property type="molecule type" value="Genomic_DNA"/>
</dbReference>
<dbReference type="Pfam" id="PF12900">
    <property type="entry name" value="Pyridox_ox_2"/>
    <property type="match status" value="1"/>
</dbReference>
<evidence type="ECO:0000313" key="1">
    <source>
        <dbReference type="EMBL" id="TNC19632.1"/>
    </source>
</evidence>
<dbReference type="AlphaFoldDB" id="A0A5C4LRD4"/>
<dbReference type="Gene3D" id="2.30.110.10">
    <property type="entry name" value="Electron Transport, Fmn-binding Protein, Chain A"/>
    <property type="match status" value="1"/>
</dbReference>
<reference evidence="1 2" key="1">
    <citation type="submission" date="2019-06" db="EMBL/GenBank/DDBJ databases">
        <title>Amycolatopsis alkalitolerans sp. nov., isolated from Gastrodia elata Blume.</title>
        <authorList>
            <person name="Narsing Rao M.P."/>
            <person name="Li W.J."/>
        </authorList>
    </citation>
    <scope>NUCLEOTIDE SEQUENCE [LARGE SCALE GENOMIC DNA]</scope>
    <source>
        <strain evidence="1 2">SYSUP0005</strain>
    </source>
</reference>
<accession>A0A5C4LRD4</accession>
<evidence type="ECO:0000313" key="2">
    <source>
        <dbReference type="Proteomes" id="UP000305546"/>
    </source>
</evidence>
<sequence>MLDQSGLEILSRDECLTLLATGRVGRIVFTAGGLPAVEPVKFVCERGALWFPAQTGTDLLGAAEDGVVAFEADEFDAGLSGGWWVTVLGRAVVAEGCDLPRRRPDLSWPEFAEDAQCVRLPIEVVSGRRVKR</sequence>
<name>A0A5C4LRD4_9PSEU</name>
<protein>
    <submittedName>
        <fullName evidence="1">Pyridoxamine 5'-phosphate oxidase family protein</fullName>
    </submittedName>
</protein>